<keyword evidence="3" id="KW-1185">Reference proteome</keyword>
<accession>A0A9D5AD03</accession>
<keyword evidence="1" id="KW-0472">Membrane</keyword>
<reference evidence="2 3" key="1">
    <citation type="journal article" date="2022" name="Nat. Genet.">
        <title>Improved pea reference genome and pan-genome highlight genomic features and evolutionary characteristics.</title>
        <authorList>
            <person name="Yang T."/>
            <person name="Liu R."/>
            <person name="Luo Y."/>
            <person name="Hu S."/>
            <person name="Wang D."/>
            <person name="Wang C."/>
            <person name="Pandey M.K."/>
            <person name="Ge S."/>
            <person name="Xu Q."/>
            <person name="Li N."/>
            <person name="Li G."/>
            <person name="Huang Y."/>
            <person name="Saxena R.K."/>
            <person name="Ji Y."/>
            <person name="Li M."/>
            <person name="Yan X."/>
            <person name="He Y."/>
            <person name="Liu Y."/>
            <person name="Wang X."/>
            <person name="Xiang C."/>
            <person name="Varshney R.K."/>
            <person name="Ding H."/>
            <person name="Gao S."/>
            <person name="Zong X."/>
        </authorList>
    </citation>
    <scope>NUCLEOTIDE SEQUENCE [LARGE SCALE GENOMIC DNA]</scope>
    <source>
        <strain evidence="2 3">cv. Zhongwan 6</strain>
    </source>
</reference>
<dbReference type="AlphaFoldDB" id="A0A9D5AD03"/>
<evidence type="ECO:0000256" key="1">
    <source>
        <dbReference type="SAM" id="Phobius"/>
    </source>
</evidence>
<feature type="transmembrane region" description="Helical" evidence="1">
    <location>
        <begin position="163"/>
        <end position="181"/>
    </location>
</feature>
<feature type="transmembrane region" description="Helical" evidence="1">
    <location>
        <begin position="31"/>
        <end position="50"/>
    </location>
</feature>
<dbReference type="Proteomes" id="UP001058974">
    <property type="component" value="Chromosome 6"/>
</dbReference>
<dbReference type="EMBL" id="JAMSHJ010000006">
    <property type="protein sequence ID" value="KAI5401150.1"/>
    <property type="molecule type" value="Genomic_DNA"/>
</dbReference>
<feature type="transmembrane region" description="Helical" evidence="1">
    <location>
        <begin position="93"/>
        <end position="116"/>
    </location>
</feature>
<name>A0A9D5AD03_PEA</name>
<proteinExistence type="predicted"/>
<keyword evidence="1" id="KW-1133">Transmembrane helix</keyword>
<dbReference type="Gramene" id="Psat06G0584300-T1">
    <property type="protein sequence ID" value="KAI5401150.1"/>
    <property type="gene ID" value="KIW84_065843"/>
</dbReference>
<evidence type="ECO:0000313" key="2">
    <source>
        <dbReference type="EMBL" id="KAI5401150.1"/>
    </source>
</evidence>
<comment type="caution">
    <text evidence="2">The sequence shown here is derived from an EMBL/GenBank/DDBJ whole genome shotgun (WGS) entry which is preliminary data.</text>
</comment>
<protein>
    <submittedName>
        <fullName evidence="2">Uncharacterized protein</fullName>
    </submittedName>
</protein>
<organism evidence="2 3">
    <name type="scientific">Pisum sativum</name>
    <name type="common">Garden pea</name>
    <name type="synonym">Lathyrus oleraceus</name>
    <dbReference type="NCBI Taxonomy" id="3888"/>
    <lineage>
        <taxon>Eukaryota</taxon>
        <taxon>Viridiplantae</taxon>
        <taxon>Streptophyta</taxon>
        <taxon>Embryophyta</taxon>
        <taxon>Tracheophyta</taxon>
        <taxon>Spermatophyta</taxon>
        <taxon>Magnoliopsida</taxon>
        <taxon>eudicotyledons</taxon>
        <taxon>Gunneridae</taxon>
        <taxon>Pentapetalae</taxon>
        <taxon>rosids</taxon>
        <taxon>fabids</taxon>
        <taxon>Fabales</taxon>
        <taxon>Fabaceae</taxon>
        <taxon>Papilionoideae</taxon>
        <taxon>50 kb inversion clade</taxon>
        <taxon>NPAAA clade</taxon>
        <taxon>Hologalegina</taxon>
        <taxon>IRL clade</taxon>
        <taxon>Fabeae</taxon>
        <taxon>Lathyrus</taxon>
    </lineage>
</organism>
<keyword evidence="1" id="KW-0812">Transmembrane</keyword>
<evidence type="ECO:0000313" key="3">
    <source>
        <dbReference type="Proteomes" id="UP001058974"/>
    </source>
</evidence>
<gene>
    <name evidence="2" type="ORF">KIW84_065843</name>
</gene>
<sequence length="202" mass="21905">MPIPLFLHQISTLIVTSYSGSSLLGLSVLELAAICVNLTLVLLFLFIVSVRKILVNKRNRLGKDNTPGSGSVVIDTETTSDVSNISLWFKLSLLSCFYVLFVQLLVLGFDLCVSIWGEVLHWSVLSVSASRVLSWCVLSFSALKRKFKGGFWVDGSKYFSSHAVASFAVTPGLAFLGVVAVRGVTGIQVLMEEAFGCLGVSY</sequence>